<keyword evidence="9 16" id="KW-1133">Transmembrane helix</keyword>
<dbReference type="InterPro" id="IPR048254">
    <property type="entry name" value="CDP_ALCOHOL_P_TRANSF_CS"/>
</dbReference>
<keyword evidence="12" id="KW-0594">Phospholipid biosynthesis</keyword>
<protein>
    <recommendedName>
        <fullName evidence="5">CDP-diacylglycerol--serine O-phosphatidyltransferase</fullName>
        <ecNumber evidence="4">2.7.8.8</ecNumber>
    </recommendedName>
    <alternativeName>
        <fullName evidence="14">Phosphatidylserine synthase</fullName>
    </alternativeName>
</protein>
<dbReference type="PANTHER" id="PTHR14269:SF61">
    <property type="entry name" value="CDP-DIACYLGLYCEROL--SERINE O-PHOSPHATIDYLTRANSFERASE"/>
    <property type="match status" value="1"/>
</dbReference>
<comment type="similarity">
    <text evidence="3 15">Belongs to the CDP-alcohol phosphatidyltransferase class-I family.</text>
</comment>
<evidence type="ECO:0000256" key="15">
    <source>
        <dbReference type="RuleBase" id="RU003750"/>
    </source>
</evidence>
<evidence type="ECO:0000313" key="17">
    <source>
        <dbReference type="EMBL" id="AGS53459.1"/>
    </source>
</evidence>
<accession>A0A806KR55</accession>
<dbReference type="GO" id="GO:0003882">
    <property type="term" value="F:CDP-diacylglycerol-serine O-phosphatidyltransferase activity"/>
    <property type="evidence" value="ECO:0007669"/>
    <property type="project" value="UniProtKB-EC"/>
</dbReference>
<organism evidence="17">
    <name type="scientific">uncultured bacterium contig00027</name>
    <dbReference type="NCBI Taxonomy" id="1181516"/>
    <lineage>
        <taxon>Bacteria</taxon>
        <taxon>environmental samples</taxon>
    </lineage>
</organism>
<evidence type="ECO:0000256" key="16">
    <source>
        <dbReference type="SAM" id="Phobius"/>
    </source>
</evidence>
<reference evidence="17" key="1">
    <citation type="submission" date="2012-03" db="EMBL/GenBank/DDBJ databases">
        <title>Functional metagenomics reveals considerable lignocellulase gene clusters in the gut microbiome of a wood-feeding higher termite.</title>
        <authorList>
            <person name="Liu N."/>
        </authorList>
    </citation>
    <scope>NUCLEOTIDE SEQUENCE</scope>
</reference>
<dbReference type="GO" id="GO:0016020">
    <property type="term" value="C:membrane"/>
    <property type="evidence" value="ECO:0007669"/>
    <property type="project" value="InterPro"/>
</dbReference>
<proteinExistence type="inferred from homology"/>
<evidence type="ECO:0000256" key="5">
    <source>
        <dbReference type="ARBA" id="ARBA00017171"/>
    </source>
</evidence>
<feature type="transmembrane region" description="Helical" evidence="16">
    <location>
        <begin position="239"/>
        <end position="256"/>
    </location>
</feature>
<evidence type="ECO:0000256" key="1">
    <source>
        <dbReference type="ARBA" id="ARBA00000287"/>
    </source>
</evidence>
<comment type="subcellular location">
    <subcellularLocation>
        <location evidence="2">Endomembrane system</location>
        <topology evidence="2">Multi-pass membrane protein</topology>
    </subcellularLocation>
</comment>
<keyword evidence="6" id="KW-0444">Lipid biosynthesis</keyword>
<evidence type="ECO:0000256" key="14">
    <source>
        <dbReference type="ARBA" id="ARBA00032361"/>
    </source>
</evidence>
<evidence type="ECO:0000256" key="8">
    <source>
        <dbReference type="ARBA" id="ARBA00022692"/>
    </source>
</evidence>
<dbReference type="InterPro" id="IPR043130">
    <property type="entry name" value="CDP-OH_PTrfase_TM_dom"/>
</dbReference>
<dbReference type="AlphaFoldDB" id="A0A806KR55"/>
<dbReference type="EMBL" id="JQ844233">
    <property type="protein sequence ID" value="AGS53459.1"/>
    <property type="molecule type" value="Genomic_DNA"/>
</dbReference>
<dbReference type="PROSITE" id="PS00379">
    <property type="entry name" value="CDP_ALCOHOL_P_TRANSF"/>
    <property type="match status" value="1"/>
</dbReference>
<dbReference type="InterPro" id="IPR000462">
    <property type="entry name" value="CDP-OH_P_trans"/>
</dbReference>
<evidence type="ECO:0000256" key="10">
    <source>
        <dbReference type="ARBA" id="ARBA00023098"/>
    </source>
</evidence>
<keyword evidence="10" id="KW-0443">Lipid metabolism</keyword>
<dbReference type="Pfam" id="PF01066">
    <property type="entry name" value="CDP-OH_P_transf"/>
    <property type="match status" value="1"/>
</dbReference>
<evidence type="ECO:0000256" key="13">
    <source>
        <dbReference type="ARBA" id="ARBA00023264"/>
    </source>
</evidence>
<feature type="transmembrane region" description="Helical" evidence="16">
    <location>
        <begin position="262"/>
        <end position="282"/>
    </location>
</feature>
<feature type="transmembrane region" description="Helical" evidence="16">
    <location>
        <begin position="40"/>
        <end position="61"/>
    </location>
</feature>
<evidence type="ECO:0000256" key="11">
    <source>
        <dbReference type="ARBA" id="ARBA00023136"/>
    </source>
</evidence>
<keyword evidence="8 16" id="KW-0812">Transmembrane</keyword>
<dbReference type="NCBIfam" id="TIGR00473">
    <property type="entry name" value="pssA"/>
    <property type="match status" value="1"/>
</dbReference>
<evidence type="ECO:0000256" key="9">
    <source>
        <dbReference type="ARBA" id="ARBA00022989"/>
    </source>
</evidence>
<dbReference type="InterPro" id="IPR004533">
    <property type="entry name" value="CDP-diaglyc--ser_O-PTrfase"/>
</dbReference>
<dbReference type="GO" id="GO:0008654">
    <property type="term" value="P:phospholipid biosynthetic process"/>
    <property type="evidence" value="ECO:0007669"/>
    <property type="project" value="UniProtKB-KW"/>
</dbReference>
<dbReference type="InterPro" id="IPR050324">
    <property type="entry name" value="CDP-alcohol_PTase-I"/>
</dbReference>
<comment type="catalytic activity">
    <reaction evidence="1">
        <text>a CDP-1,2-diacyl-sn-glycerol + L-serine = a 1,2-diacyl-sn-glycero-3-phospho-L-serine + CMP + H(+)</text>
        <dbReference type="Rhea" id="RHEA:16913"/>
        <dbReference type="ChEBI" id="CHEBI:15378"/>
        <dbReference type="ChEBI" id="CHEBI:33384"/>
        <dbReference type="ChEBI" id="CHEBI:57262"/>
        <dbReference type="ChEBI" id="CHEBI:58332"/>
        <dbReference type="ChEBI" id="CHEBI:60377"/>
        <dbReference type="EC" id="2.7.8.8"/>
    </reaction>
</comment>
<feature type="transmembrane region" description="Helical" evidence="16">
    <location>
        <begin position="204"/>
        <end position="227"/>
    </location>
</feature>
<evidence type="ECO:0000256" key="2">
    <source>
        <dbReference type="ARBA" id="ARBA00004127"/>
    </source>
</evidence>
<evidence type="ECO:0000256" key="6">
    <source>
        <dbReference type="ARBA" id="ARBA00022516"/>
    </source>
</evidence>
<dbReference type="GO" id="GO:0012505">
    <property type="term" value="C:endomembrane system"/>
    <property type="evidence" value="ECO:0007669"/>
    <property type="project" value="UniProtKB-SubCell"/>
</dbReference>
<evidence type="ECO:0000256" key="3">
    <source>
        <dbReference type="ARBA" id="ARBA00010441"/>
    </source>
</evidence>
<dbReference type="EC" id="2.7.8.8" evidence="4"/>
<feature type="transmembrane region" description="Helical" evidence="16">
    <location>
        <begin position="162"/>
        <end position="184"/>
    </location>
</feature>
<dbReference type="Gene3D" id="1.20.120.1760">
    <property type="match status" value="1"/>
</dbReference>
<dbReference type="PANTHER" id="PTHR14269">
    <property type="entry name" value="CDP-DIACYLGLYCEROL--GLYCEROL-3-PHOSPHATE 3-PHOSPHATIDYLTRANSFERASE-RELATED"/>
    <property type="match status" value="1"/>
</dbReference>
<sequence>MRIRRVTFIKPQAKRIRVKKERIKRPVKAPPKKIELKKSIYILPSLFTCGNMTFGILSIFSSIEGDFIRAAWFLIGALACDILDGRIARMTNTTSDFGMQLDTLSDLVSFGTAPAVLMYMLVLKTMGNIGIAIAVLFVLCSALRLARFNVLSQRGEVHKHFVGLPTPASAGVIISFVLSYKLLAPEEHTLNYNTIPVLMEIMPAFFKIMPVVMAVLSFLMVSNIPYMAFKNVKLSKIRTIELLALLIVLIILVVIFPQNTIFIIFTIYAVSGLLFYVPRIILNNKNKKKNGDQEEENENEV</sequence>
<evidence type="ECO:0000256" key="4">
    <source>
        <dbReference type="ARBA" id="ARBA00013174"/>
    </source>
</evidence>
<evidence type="ECO:0000256" key="12">
    <source>
        <dbReference type="ARBA" id="ARBA00023209"/>
    </source>
</evidence>
<keyword evidence="7 15" id="KW-0808">Transferase</keyword>
<evidence type="ECO:0000256" key="7">
    <source>
        <dbReference type="ARBA" id="ARBA00022679"/>
    </source>
</evidence>
<keyword evidence="11 16" id="KW-0472">Membrane</keyword>
<name>A0A806KR55_9BACT</name>
<keyword evidence="13" id="KW-1208">Phospholipid metabolism</keyword>